<evidence type="ECO:0000256" key="2">
    <source>
        <dbReference type="SAM" id="MobiDB-lite"/>
    </source>
</evidence>
<dbReference type="EMBL" id="CACVKT020007645">
    <property type="protein sequence ID" value="CAC5409588.1"/>
    <property type="molecule type" value="Genomic_DNA"/>
</dbReference>
<dbReference type="PANTHER" id="PTHR31278:SF2">
    <property type="entry name" value="SMALL RIBOSOMAL SUBUNIT PROTEIN MS37"/>
    <property type="match status" value="1"/>
</dbReference>
<evidence type="ECO:0000313" key="4">
    <source>
        <dbReference type="EMBL" id="CAC5409588.1"/>
    </source>
</evidence>
<dbReference type="InterPro" id="IPR033620">
    <property type="entry name" value="Ribosomal_mS37_met"/>
</dbReference>
<dbReference type="AlphaFoldDB" id="A0A6J8DLY4"/>
<evidence type="ECO:0000313" key="5">
    <source>
        <dbReference type="Proteomes" id="UP000507470"/>
    </source>
</evidence>
<feature type="region of interest" description="Disordered" evidence="2">
    <location>
        <begin position="1"/>
        <end position="22"/>
    </location>
</feature>
<keyword evidence="5" id="KW-1185">Reference proteome</keyword>
<keyword evidence="1" id="KW-1015">Disulfide bond</keyword>
<evidence type="ECO:0000256" key="1">
    <source>
        <dbReference type="ARBA" id="ARBA00023157"/>
    </source>
</evidence>
<reference evidence="4 5" key="1">
    <citation type="submission" date="2020-06" db="EMBL/GenBank/DDBJ databases">
        <authorList>
            <person name="Li R."/>
            <person name="Bekaert M."/>
        </authorList>
    </citation>
    <scope>NUCLEOTIDE SEQUENCE [LARGE SCALE GENOMIC DNA]</scope>
    <source>
        <strain evidence="5">wild</strain>
    </source>
</reference>
<dbReference type="PROSITE" id="PS51808">
    <property type="entry name" value="CHCH"/>
    <property type="match status" value="1"/>
</dbReference>
<feature type="domain" description="CHCH" evidence="3">
    <location>
        <begin position="137"/>
        <end position="171"/>
    </location>
</feature>
<evidence type="ECO:0000259" key="3">
    <source>
        <dbReference type="Pfam" id="PF06747"/>
    </source>
</evidence>
<proteinExistence type="predicted"/>
<dbReference type="Proteomes" id="UP000507470">
    <property type="component" value="Unassembled WGS sequence"/>
</dbReference>
<dbReference type="OrthoDB" id="5825849at2759"/>
<dbReference type="PANTHER" id="PTHR31278">
    <property type="entry name" value="CHCHD1"/>
    <property type="match status" value="1"/>
</dbReference>
<organism evidence="4 5">
    <name type="scientific">Mytilus coruscus</name>
    <name type="common">Sea mussel</name>
    <dbReference type="NCBI Taxonomy" id="42192"/>
    <lineage>
        <taxon>Eukaryota</taxon>
        <taxon>Metazoa</taxon>
        <taxon>Spiralia</taxon>
        <taxon>Lophotrochozoa</taxon>
        <taxon>Mollusca</taxon>
        <taxon>Bivalvia</taxon>
        <taxon>Autobranchia</taxon>
        <taxon>Pteriomorphia</taxon>
        <taxon>Mytilida</taxon>
        <taxon>Mytiloidea</taxon>
        <taxon>Mytilidae</taxon>
        <taxon>Mytilinae</taxon>
        <taxon>Mytilus</taxon>
    </lineage>
</organism>
<sequence length="216" mass="24677">MQDKVAQINTSTPNSKREEKNLTTTKMSTETYSNAVKSGLQCRTRQLSTPNTPEPFFRQRCEQIPNIEENNIAIGNENKFDKLSKMTRLTVPLFAAKRPLKKFTNYLPKHPYKILLPPVLKNNVQNVVLSDPQGKQCLGPMSELMQCWKNNDFAVDKCAKENNILQECMKKAAIEDQMIKEKIATGKEKVLGRYNNAAVNKMLRKFPQPPHSIKPK</sequence>
<dbReference type="GO" id="GO:0005761">
    <property type="term" value="C:mitochondrial ribosome"/>
    <property type="evidence" value="ECO:0007669"/>
    <property type="project" value="InterPro"/>
</dbReference>
<name>A0A6J8DLY4_MYTCO</name>
<dbReference type="InterPro" id="IPR010625">
    <property type="entry name" value="CHCH"/>
</dbReference>
<accession>A0A6J8DLY4</accession>
<protein>
    <recommendedName>
        <fullName evidence="3">CHCH domain-containing protein</fullName>
    </recommendedName>
</protein>
<dbReference type="GO" id="GO:0032543">
    <property type="term" value="P:mitochondrial translation"/>
    <property type="evidence" value="ECO:0007669"/>
    <property type="project" value="InterPro"/>
</dbReference>
<dbReference type="GO" id="GO:0003723">
    <property type="term" value="F:RNA binding"/>
    <property type="evidence" value="ECO:0007669"/>
    <property type="project" value="TreeGrafter"/>
</dbReference>
<dbReference type="Pfam" id="PF06747">
    <property type="entry name" value="CHCH"/>
    <property type="match status" value="1"/>
</dbReference>
<gene>
    <name evidence="4" type="ORF">MCOR_42851</name>
</gene>